<dbReference type="SUPFAM" id="SSF53448">
    <property type="entry name" value="Nucleotide-diphospho-sugar transferases"/>
    <property type="match status" value="1"/>
</dbReference>
<dbReference type="Gene3D" id="3.90.550.10">
    <property type="entry name" value="Spore Coat Polysaccharide Biosynthesis Protein SpsA, Chain A"/>
    <property type="match status" value="1"/>
</dbReference>
<dbReference type="InterPro" id="IPR001173">
    <property type="entry name" value="Glyco_trans_2-like"/>
</dbReference>
<gene>
    <name evidence="2" type="ORF">EDC18_102226</name>
</gene>
<comment type="caution">
    <text evidence="2">The sequence shown here is derived from an EMBL/GenBank/DDBJ whole genome shotgun (WGS) entry which is preliminary data.</text>
</comment>
<dbReference type="Proteomes" id="UP000294902">
    <property type="component" value="Unassembled WGS sequence"/>
</dbReference>
<evidence type="ECO:0000313" key="2">
    <source>
        <dbReference type="EMBL" id="TCT16209.1"/>
    </source>
</evidence>
<dbReference type="SUPFAM" id="SSF48452">
    <property type="entry name" value="TPR-like"/>
    <property type="match status" value="1"/>
</dbReference>
<dbReference type="GO" id="GO:0016740">
    <property type="term" value="F:transferase activity"/>
    <property type="evidence" value="ECO:0007669"/>
    <property type="project" value="UniProtKB-KW"/>
</dbReference>
<sequence>MRGDILNKYKVCVYAICKNEVQFVDQWVDSMNEADLIIVTDTGSDDGTVEKLRERGVIVHVNLVTPWRFDTARNISLEHVPNDIDICVCTDLDEVFEKGWRNCLEEAWTPDTKTANYLYNWSFKEDGTPDVQFNYFKAHSRHDYKWQHPIHECLKYVGASPEKKVFVTGMVLNHYPDTTKSRSTYLPLLEMAVKESPEDDRMTYYLGREYMYHDMWEKCIETLKGYLDLKSSVWKEERCASMRWIAKSYFELKNPTQAYCWYYRAIAEYPFMREPYIECAKMAYLIENWEMVFYMTKEALKIKEKSSTYINMGYCWDDTPYDLAALSCYYLGLHEESLIHAKTALSLNPNDKRLMNNIQLIENKCIH</sequence>
<evidence type="ECO:0000259" key="1">
    <source>
        <dbReference type="Pfam" id="PF00535"/>
    </source>
</evidence>
<dbReference type="InterPro" id="IPR011990">
    <property type="entry name" value="TPR-like_helical_dom_sf"/>
</dbReference>
<dbReference type="InterPro" id="IPR029044">
    <property type="entry name" value="Nucleotide-diphossugar_trans"/>
</dbReference>
<keyword evidence="3" id="KW-1185">Reference proteome</keyword>
<dbReference type="Gene3D" id="1.25.40.10">
    <property type="entry name" value="Tetratricopeptide repeat domain"/>
    <property type="match status" value="1"/>
</dbReference>
<protein>
    <submittedName>
        <fullName evidence="2">Glycosyl transferase family 2</fullName>
    </submittedName>
</protein>
<accession>A0A4R3MML5</accession>
<dbReference type="Pfam" id="PF00535">
    <property type="entry name" value="Glycos_transf_2"/>
    <property type="match status" value="1"/>
</dbReference>
<proteinExistence type="predicted"/>
<reference evidence="2 3" key="1">
    <citation type="submission" date="2019-03" db="EMBL/GenBank/DDBJ databases">
        <title>Genomic Encyclopedia of Type Strains, Phase IV (KMG-IV): sequencing the most valuable type-strain genomes for metagenomic binning, comparative biology and taxonomic classification.</title>
        <authorList>
            <person name="Goeker M."/>
        </authorList>
    </citation>
    <scope>NUCLEOTIDE SEQUENCE [LARGE SCALE GENOMIC DNA]</scope>
    <source>
        <strain evidence="2 3">DSM 24629</strain>
    </source>
</reference>
<name>A0A4R3MML5_9FIRM</name>
<keyword evidence="2" id="KW-0808">Transferase</keyword>
<dbReference type="EMBL" id="SMAL01000002">
    <property type="protein sequence ID" value="TCT16209.1"/>
    <property type="molecule type" value="Genomic_DNA"/>
</dbReference>
<feature type="domain" description="Glycosyltransferase 2-like" evidence="1">
    <location>
        <begin position="14"/>
        <end position="101"/>
    </location>
</feature>
<evidence type="ECO:0000313" key="3">
    <source>
        <dbReference type="Proteomes" id="UP000294902"/>
    </source>
</evidence>
<dbReference type="AlphaFoldDB" id="A0A4R3MML5"/>
<organism evidence="2 3">
    <name type="scientific">Natranaerovirga pectinivora</name>
    <dbReference type="NCBI Taxonomy" id="682400"/>
    <lineage>
        <taxon>Bacteria</taxon>
        <taxon>Bacillati</taxon>
        <taxon>Bacillota</taxon>
        <taxon>Clostridia</taxon>
        <taxon>Lachnospirales</taxon>
        <taxon>Natranaerovirgaceae</taxon>
        <taxon>Natranaerovirga</taxon>
    </lineage>
</organism>